<protein>
    <submittedName>
        <fullName evidence="1">Uncharacterized protein</fullName>
    </submittedName>
</protein>
<gene>
    <name evidence="1" type="ORF">Amal_01818</name>
</gene>
<organism evidence="1 2">
    <name type="scientific">Acetobacter malorum</name>
    <dbReference type="NCBI Taxonomy" id="178901"/>
    <lineage>
        <taxon>Bacteria</taxon>
        <taxon>Pseudomonadati</taxon>
        <taxon>Pseudomonadota</taxon>
        <taxon>Alphaproteobacteria</taxon>
        <taxon>Acetobacterales</taxon>
        <taxon>Acetobacteraceae</taxon>
        <taxon>Acetobacter</taxon>
    </lineage>
</organism>
<evidence type="ECO:0000313" key="2">
    <source>
        <dbReference type="Proteomes" id="UP000077349"/>
    </source>
</evidence>
<dbReference type="PATRIC" id="fig|178901.16.peg.1932"/>
<evidence type="ECO:0000313" key="1">
    <source>
        <dbReference type="EMBL" id="OAG76047.1"/>
    </source>
</evidence>
<comment type="caution">
    <text evidence="1">The sequence shown here is derived from an EMBL/GenBank/DDBJ whole genome shotgun (WGS) entry which is preliminary data.</text>
</comment>
<dbReference type="Proteomes" id="UP000077349">
    <property type="component" value="Unassembled WGS sequence"/>
</dbReference>
<dbReference type="AlphaFoldDB" id="A0A177G8R4"/>
<proteinExistence type="predicted"/>
<sequence>MCRRSVAPGAVGGEPQGQKRHLIRVGRDGSFKAALFNLSFVTEEFGFEVGCELYQIRVCGGSVAGINKQAGRFCVACQIACVASVKRCTVQALHLINNLLALCRRFCSQRCRAAGGQSCQLIMVVCQVFDDCRAELRDIAAGRMGFGKVCQRNVGQLYIIDLCGKACIRRRKGGGFCQRAGNGGAGG</sequence>
<dbReference type="EMBL" id="LVHD01000018">
    <property type="protein sequence ID" value="OAG76047.1"/>
    <property type="molecule type" value="Genomic_DNA"/>
</dbReference>
<name>A0A177G8R4_9PROT</name>
<reference evidence="1 2" key="1">
    <citation type="submission" date="2016-03" db="EMBL/GenBank/DDBJ databases">
        <title>Draft genome sequence of Acetobacter malorum CECT 7742, a strain isolated from strawberry vinegar.</title>
        <authorList>
            <person name="Sainz F."/>
            <person name="Mas A."/>
            <person name="Torija M.J."/>
        </authorList>
    </citation>
    <scope>NUCLEOTIDE SEQUENCE [LARGE SCALE GENOMIC DNA]</scope>
    <source>
        <strain evidence="1 2">CECT 7742</strain>
    </source>
</reference>
<accession>A0A177G8R4</accession>